<evidence type="ECO:0000313" key="9">
    <source>
        <dbReference type="EMBL" id="PSR20598.1"/>
    </source>
</evidence>
<evidence type="ECO:0000313" key="10">
    <source>
        <dbReference type="Proteomes" id="UP000241848"/>
    </source>
</evidence>
<dbReference type="PANTHER" id="PTHR31806">
    <property type="entry name" value="PURINE-CYTOSINE PERMEASE FCY2-RELATED"/>
    <property type="match status" value="1"/>
</dbReference>
<comment type="subcellular location">
    <subcellularLocation>
        <location evidence="1">Membrane</location>
        <topology evidence="1">Multi-pass membrane protein</topology>
    </subcellularLocation>
</comment>
<feature type="transmembrane region" description="Helical" evidence="8">
    <location>
        <begin position="251"/>
        <end position="273"/>
    </location>
</feature>
<feature type="transmembrane region" description="Helical" evidence="8">
    <location>
        <begin position="293"/>
        <end position="316"/>
    </location>
</feature>
<evidence type="ECO:0000256" key="4">
    <source>
        <dbReference type="ARBA" id="ARBA00022692"/>
    </source>
</evidence>
<gene>
    <name evidence="9" type="ORF">C7B45_14250</name>
</gene>
<dbReference type="AlphaFoldDB" id="A0A2T2WEF0"/>
<evidence type="ECO:0000256" key="1">
    <source>
        <dbReference type="ARBA" id="ARBA00004141"/>
    </source>
</evidence>
<feature type="transmembrane region" description="Helical" evidence="8">
    <location>
        <begin position="34"/>
        <end position="59"/>
    </location>
</feature>
<feature type="transmembrane region" description="Helical" evidence="8">
    <location>
        <begin position="139"/>
        <end position="161"/>
    </location>
</feature>
<comment type="similarity">
    <text evidence="2 7">Belongs to the purine-cytosine permease (2.A.39) family.</text>
</comment>
<dbReference type="Proteomes" id="UP000241848">
    <property type="component" value="Unassembled WGS sequence"/>
</dbReference>
<dbReference type="Pfam" id="PF02133">
    <property type="entry name" value="Transp_cyt_pur"/>
    <property type="match status" value="1"/>
</dbReference>
<feature type="transmembrane region" description="Helical" evidence="8">
    <location>
        <begin position="328"/>
        <end position="347"/>
    </location>
</feature>
<dbReference type="InterPro" id="IPR026030">
    <property type="entry name" value="Pur-cyt_permease_Fcy2/21/22"/>
</dbReference>
<dbReference type="GO" id="GO:0005886">
    <property type="term" value="C:plasma membrane"/>
    <property type="evidence" value="ECO:0007669"/>
    <property type="project" value="TreeGrafter"/>
</dbReference>
<sequence length="457" mass="49673">MATNEAKARYGDEIAHIEPIGIEHIKESERHGKVASVFTLWFGANVELATLTTGVAAVALFGLSFWQATLGLIIGNVIGALVLGLVSTFGPRLGVPQMVHSRAAFGFFGNFLPGVFNLVAGAMWFAVNTVLGTFAFTTLFHVSFVFALAVMVVVQVVIAVYGYNMIHAVERWMVGALTLVFVGVSIFAFAHAHYALPFNPHSLGQYTGISGGIIEAVGLAWSYLLGWTVFGSDYTRYLPRTTKPVSVFGHAGLANFVAALWLELVGVALATIFPAQAAQSNPVGLMTGIHPAWLVGLILLAIILGTITANVLNIYSGSLSALVINVPIKRWMAAIVVGLAGAVLAYIGHRSYYVDFENFLFLLGYWLAPWAAVVMVDYFLIHRGHYPQSIFYNPLRILGRGFWAWIIAIIASIPFFNQSLYVGPIAARYGHLGDISYYVSFVLAGLIYWMIGRQQKA</sequence>
<evidence type="ECO:0000256" key="5">
    <source>
        <dbReference type="ARBA" id="ARBA00022989"/>
    </source>
</evidence>
<feature type="transmembrane region" description="Helical" evidence="8">
    <location>
        <begin position="435"/>
        <end position="451"/>
    </location>
</feature>
<evidence type="ECO:0000256" key="3">
    <source>
        <dbReference type="ARBA" id="ARBA00022448"/>
    </source>
</evidence>
<dbReference type="GO" id="GO:0022857">
    <property type="term" value="F:transmembrane transporter activity"/>
    <property type="evidence" value="ECO:0007669"/>
    <property type="project" value="InterPro"/>
</dbReference>
<feature type="transmembrane region" description="Helical" evidence="8">
    <location>
        <begin position="173"/>
        <end position="196"/>
    </location>
</feature>
<dbReference type="InterPro" id="IPR001248">
    <property type="entry name" value="Pur-cyt_permease"/>
</dbReference>
<evidence type="ECO:0000256" key="2">
    <source>
        <dbReference type="ARBA" id="ARBA00008974"/>
    </source>
</evidence>
<keyword evidence="4 8" id="KW-0812">Transmembrane</keyword>
<proteinExistence type="inferred from homology"/>
<dbReference type="EMBL" id="PXYV01000056">
    <property type="protein sequence ID" value="PSR20598.1"/>
    <property type="molecule type" value="Genomic_DNA"/>
</dbReference>
<dbReference type="PANTHER" id="PTHR31806:SF1">
    <property type="entry name" value="PURINE-CYTOSINE PERMEASE FCY2-RELATED"/>
    <property type="match status" value="1"/>
</dbReference>
<keyword evidence="5 8" id="KW-1133">Transmembrane helix</keyword>
<keyword evidence="6 7" id="KW-0472">Membrane</keyword>
<accession>A0A2T2WEF0</accession>
<feature type="transmembrane region" description="Helical" evidence="8">
    <location>
        <begin position="402"/>
        <end position="423"/>
    </location>
</feature>
<comment type="caution">
    <text evidence="9">The sequence shown here is derived from an EMBL/GenBank/DDBJ whole genome shotgun (WGS) entry which is preliminary data.</text>
</comment>
<feature type="transmembrane region" description="Helical" evidence="8">
    <location>
        <begin position="359"/>
        <end position="381"/>
    </location>
</feature>
<dbReference type="Gene3D" id="1.10.4160.10">
    <property type="entry name" value="Hydantoin permease"/>
    <property type="match status" value="1"/>
</dbReference>
<evidence type="ECO:0000256" key="8">
    <source>
        <dbReference type="SAM" id="Phobius"/>
    </source>
</evidence>
<protein>
    <submittedName>
        <fullName evidence="9">Cytosine permease</fullName>
    </submittedName>
</protein>
<reference evidence="9 10" key="1">
    <citation type="journal article" date="2014" name="BMC Genomics">
        <title>Comparison of environmental and isolate Sulfobacillus genomes reveals diverse carbon, sulfur, nitrogen, and hydrogen metabolisms.</title>
        <authorList>
            <person name="Justice N.B."/>
            <person name="Norman A."/>
            <person name="Brown C.T."/>
            <person name="Singh A."/>
            <person name="Thomas B.C."/>
            <person name="Banfield J.F."/>
        </authorList>
    </citation>
    <scope>NUCLEOTIDE SEQUENCE [LARGE SCALE GENOMIC DNA]</scope>
    <source>
        <strain evidence="9">AMDSBA3</strain>
    </source>
</reference>
<organism evidence="9 10">
    <name type="scientific">Sulfobacillus acidophilus</name>
    <dbReference type="NCBI Taxonomy" id="53633"/>
    <lineage>
        <taxon>Bacteria</taxon>
        <taxon>Bacillati</taxon>
        <taxon>Bacillota</taxon>
        <taxon>Clostridia</taxon>
        <taxon>Eubacteriales</taxon>
        <taxon>Clostridiales Family XVII. Incertae Sedis</taxon>
        <taxon>Sulfobacillus</taxon>
    </lineage>
</organism>
<feature type="transmembrane region" description="Helical" evidence="8">
    <location>
        <begin position="107"/>
        <end position="127"/>
    </location>
</feature>
<evidence type="ECO:0000256" key="6">
    <source>
        <dbReference type="ARBA" id="ARBA00023136"/>
    </source>
</evidence>
<feature type="transmembrane region" description="Helical" evidence="8">
    <location>
        <begin position="208"/>
        <end position="230"/>
    </location>
</feature>
<evidence type="ECO:0000256" key="7">
    <source>
        <dbReference type="PIRNR" id="PIRNR002744"/>
    </source>
</evidence>
<keyword evidence="3 7" id="KW-0813">Transport</keyword>
<name>A0A2T2WEF0_9FIRM</name>
<feature type="transmembrane region" description="Helical" evidence="8">
    <location>
        <begin position="65"/>
        <end position="86"/>
    </location>
</feature>
<dbReference type="PIRSF" id="PIRSF002744">
    <property type="entry name" value="Pur-cyt_permease"/>
    <property type="match status" value="1"/>
</dbReference>